<proteinExistence type="predicted"/>
<sequence>VETYRPPLCNGDGRTACRNSAGPDHADRGCARAGSPGATGLIRRCRRAGHRGGPVCGQRQSQGRARERSEGGLRQGRVHPVARSAKPVQGAPLRQDRPDDRAILDGRRQPEHLGQDEAHDARLRHGVRGPVGHHGVLLRLGPGVLRQDPAATPRLRHGATAGPGREARCREDQGLRERQPGDDPPGRVAQRASGSGELRRRRLLGRAGLHIDEREGRGDRREAQGGGRRGPTRPQRRRTQGKARQFLCRRAEGAAWEGAGHVRLHRDPGRAGRSDERRHGDVAGGEPQNGEARHDRDHRPRSEPGVRREDQRSRAQPAGGRRRPGERPDVRDPFTGLRRLPNTPGPV</sequence>
<name>A0A6J4LQK5_9HYPH</name>
<dbReference type="AlphaFoldDB" id="A0A6J4LQK5"/>
<dbReference type="EMBL" id="CADCUC010000359">
    <property type="protein sequence ID" value="CAA9338233.1"/>
    <property type="molecule type" value="Genomic_DNA"/>
</dbReference>
<feature type="compositionally biased region" description="Basic and acidic residues" evidence="1">
    <location>
        <begin position="265"/>
        <end position="281"/>
    </location>
</feature>
<feature type="compositionally biased region" description="Basic residues" evidence="1">
    <location>
        <begin position="230"/>
        <end position="241"/>
    </location>
</feature>
<feature type="compositionally biased region" description="Basic and acidic residues" evidence="1">
    <location>
        <begin position="291"/>
        <end position="313"/>
    </location>
</feature>
<feature type="non-terminal residue" evidence="2">
    <location>
        <position position="1"/>
    </location>
</feature>
<organism evidence="2">
    <name type="scientific">uncultured Microvirga sp</name>
    <dbReference type="NCBI Taxonomy" id="412392"/>
    <lineage>
        <taxon>Bacteria</taxon>
        <taxon>Pseudomonadati</taxon>
        <taxon>Pseudomonadota</taxon>
        <taxon>Alphaproteobacteria</taxon>
        <taxon>Hyphomicrobiales</taxon>
        <taxon>Methylobacteriaceae</taxon>
        <taxon>Microvirga</taxon>
        <taxon>environmental samples</taxon>
    </lineage>
</organism>
<gene>
    <name evidence="2" type="ORF">AVDCRST_MAG90-1816</name>
</gene>
<evidence type="ECO:0000256" key="1">
    <source>
        <dbReference type="SAM" id="MobiDB-lite"/>
    </source>
</evidence>
<feature type="compositionally biased region" description="Basic and acidic residues" evidence="1">
    <location>
        <begin position="209"/>
        <end position="223"/>
    </location>
</feature>
<feature type="region of interest" description="Disordered" evidence="1">
    <location>
        <begin position="1"/>
        <end position="100"/>
    </location>
</feature>
<feature type="non-terminal residue" evidence="2">
    <location>
        <position position="347"/>
    </location>
</feature>
<evidence type="ECO:0000313" key="2">
    <source>
        <dbReference type="EMBL" id="CAA9338233.1"/>
    </source>
</evidence>
<reference evidence="2" key="1">
    <citation type="submission" date="2020-02" db="EMBL/GenBank/DDBJ databases">
        <authorList>
            <person name="Meier V. D."/>
        </authorList>
    </citation>
    <scope>NUCLEOTIDE SEQUENCE</scope>
    <source>
        <strain evidence="2">AVDCRST_MAG90</strain>
    </source>
</reference>
<accession>A0A6J4LQK5</accession>
<feature type="compositionally biased region" description="Basic and acidic residues" evidence="1">
    <location>
        <begin position="165"/>
        <end position="185"/>
    </location>
</feature>
<feature type="region of interest" description="Disordered" evidence="1">
    <location>
        <begin position="144"/>
        <end position="347"/>
    </location>
</feature>
<protein>
    <submittedName>
        <fullName evidence="2">Catalase KatE</fullName>
    </submittedName>
</protein>
<feature type="compositionally biased region" description="Basic and acidic residues" evidence="1">
    <location>
        <begin position="323"/>
        <end position="332"/>
    </location>
</feature>